<dbReference type="InterPro" id="IPR039424">
    <property type="entry name" value="SBP_5"/>
</dbReference>
<dbReference type="InterPro" id="IPR000914">
    <property type="entry name" value="SBP_5_dom"/>
</dbReference>
<evidence type="ECO:0000313" key="5">
    <source>
        <dbReference type="EMBL" id="OFI45979.1"/>
    </source>
</evidence>
<name>A0A9Q5JEQ4_9LACT</name>
<dbReference type="SUPFAM" id="SSF53850">
    <property type="entry name" value="Periplasmic binding protein-like II"/>
    <property type="match status" value="1"/>
</dbReference>
<feature type="domain" description="Solute-binding protein family 5" evidence="4">
    <location>
        <begin position="6"/>
        <end position="132"/>
    </location>
</feature>
<keyword evidence="6" id="KW-1185">Reference proteome</keyword>
<comment type="caution">
    <text evidence="5">The sequence shown here is derived from an EMBL/GenBank/DDBJ whole genome shotgun (WGS) entry which is preliminary data.</text>
</comment>
<gene>
    <name evidence="5" type="ORF">BG262_05695</name>
</gene>
<evidence type="ECO:0000259" key="4">
    <source>
        <dbReference type="Pfam" id="PF00496"/>
    </source>
</evidence>
<evidence type="ECO:0000313" key="6">
    <source>
        <dbReference type="Proteomes" id="UP000177273"/>
    </source>
</evidence>
<dbReference type="AlphaFoldDB" id="A0A9Q5JEQ4"/>
<dbReference type="GO" id="GO:0015833">
    <property type="term" value="P:peptide transport"/>
    <property type="evidence" value="ECO:0007669"/>
    <property type="project" value="TreeGrafter"/>
</dbReference>
<dbReference type="OrthoDB" id="9796817at2"/>
<dbReference type="EMBL" id="MKIQ01000029">
    <property type="protein sequence ID" value="OFI45979.1"/>
    <property type="molecule type" value="Genomic_DNA"/>
</dbReference>
<dbReference type="PANTHER" id="PTHR30290:SF9">
    <property type="entry name" value="OLIGOPEPTIDE-BINDING PROTEIN APPA"/>
    <property type="match status" value="1"/>
</dbReference>
<keyword evidence="3" id="KW-0732">Signal</keyword>
<dbReference type="PANTHER" id="PTHR30290">
    <property type="entry name" value="PERIPLASMIC BINDING COMPONENT OF ABC TRANSPORTER"/>
    <property type="match status" value="1"/>
</dbReference>
<proteinExistence type="inferred from homology"/>
<accession>A0A9Q5JEQ4</accession>
<dbReference type="Gene3D" id="3.10.105.10">
    <property type="entry name" value="Dipeptide-binding Protein, Domain 3"/>
    <property type="match status" value="1"/>
</dbReference>
<dbReference type="Pfam" id="PF00496">
    <property type="entry name" value="SBP_bac_5"/>
    <property type="match status" value="1"/>
</dbReference>
<evidence type="ECO:0000256" key="3">
    <source>
        <dbReference type="ARBA" id="ARBA00022729"/>
    </source>
</evidence>
<dbReference type="Proteomes" id="UP000177273">
    <property type="component" value="Unassembled WGS sequence"/>
</dbReference>
<sequence>MNKDNKGFPYEPEKSEKLFEEAGYTYKKDAKGKDGKTNEVSEKCYLVDKNGKTLSLVFLARSGQSYSETVAMDYINHWKAVGVDVSLFKNKLTDFNTWADLVKSSGKTEDNQTWDISIGGWSLSSEPSQQDLFSAKAPFNLGHFTSPELTSLLDDIDSQKSLDKEYRAKAFQKYQAYIQDTAFVTPLDFSIDWTPVNKRVVGWTQAYDATDLWAKLGVSNDKPDQGK</sequence>
<comment type="similarity">
    <text evidence="1">Belongs to the bacterial solute-binding protein 5 family.</text>
</comment>
<evidence type="ECO:0000256" key="2">
    <source>
        <dbReference type="ARBA" id="ARBA00022448"/>
    </source>
</evidence>
<dbReference type="GO" id="GO:1904680">
    <property type="term" value="F:peptide transmembrane transporter activity"/>
    <property type="evidence" value="ECO:0007669"/>
    <property type="project" value="TreeGrafter"/>
</dbReference>
<evidence type="ECO:0000256" key="1">
    <source>
        <dbReference type="ARBA" id="ARBA00005695"/>
    </source>
</evidence>
<keyword evidence="2" id="KW-0813">Transport</keyword>
<organism evidence="5 6">
    <name type="scientific">Floricoccus penangensis</name>
    <dbReference type="NCBI Taxonomy" id="1859475"/>
    <lineage>
        <taxon>Bacteria</taxon>
        <taxon>Bacillati</taxon>
        <taxon>Bacillota</taxon>
        <taxon>Bacilli</taxon>
        <taxon>Lactobacillales</taxon>
        <taxon>Streptococcaceae</taxon>
        <taxon>Floricoccus</taxon>
    </lineage>
</organism>
<protein>
    <recommendedName>
        <fullName evidence="4">Solute-binding protein family 5 domain-containing protein</fullName>
    </recommendedName>
</protein>
<reference evidence="6" key="1">
    <citation type="submission" date="2016-09" db="EMBL/GenBank/DDBJ databases">
        <title>Draft genome sequence of a novel species of the family Streptococcaceae isolated from flowers.</title>
        <authorList>
            <person name="Chuah L.-O."/>
            <person name="Yap K.-P."/>
            <person name="Thong K.L."/>
            <person name="Liong M.T."/>
            <person name="Ahmad R."/>
            <person name="Rusul G."/>
        </authorList>
    </citation>
    <scope>NUCLEOTIDE SEQUENCE [LARGE SCALE GENOMIC DNA]</scope>
    <source>
        <strain evidence="6">HibF3</strain>
    </source>
</reference>